<sequence length="77" mass="8061">MARHHEEKPDEGLSVPEDTQMAPGATPPAESGVSELGPAEAEAPRGHWRPGPLTPVWVIGVLILLLVIALAFYAGVG</sequence>
<evidence type="ECO:0000313" key="3">
    <source>
        <dbReference type="EMBL" id="MCQ4042673.1"/>
    </source>
</evidence>
<keyword evidence="2" id="KW-0472">Membrane</keyword>
<keyword evidence="2" id="KW-0812">Transmembrane</keyword>
<protein>
    <submittedName>
        <fullName evidence="3">DUF6480 family protein</fullName>
    </submittedName>
</protein>
<dbReference type="EMBL" id="JANFNH010000008">
    <property type="protein sequence ID" value="MCQ4042673.1"/>
    <property type="molecule type" value="Genomic_DNA"/>
</dbReference>
<name>A0ABT1PEL2_9ACTN</name>
<evidence type="ECO:0000256" key="1">
    <source>
        <dbReference type="SAM" id="MobiDB-lite"/>
    </source>
</evidence>
<dbReference type="Proteomes" id="UP001206206">
    <property type="component" value="Unassembled WGS sequence"/>
</dbReference>
<feature type="transmembrane region" description="Helical" evidence="2">
    <location>
        <begin position="56"/>
        <end position="76"/>
    </location>
</feature>
<gene>
    <name evidence="3" type="ORF">NON19_11665</name>
</gene>
<evidence type="ECO:0000256" key="2">
    <source>
        <dbReference type="SAM" id="Phobius"/>
    </source>
</evidence>
<evidence type="ECO:0000313" key="4">
    <source>
        <dbReference type="Proteomes" id="UP001206206"/>
    </source>
</evidence>
<comment type="caution">
    <text evidence="3">The sequence shown here is derived from an EMBL/GenBank/DDBJ whole genome shotgun (WGS) entry which is preliminary data.</text>
</comment>
<reference evidence="3 4" key="1">
    <citation type="submission" date="2022-06" db="EMBL/GenBank/DDBJ databases">
        <title>Draft genome sequence of type strain Streptomyces rubrisoli DSM 42083.</title>
        <authorList>
            <person name="Duangmal K."/>
            <person name="Klaysubun C."/>
        </authorList>
    </citation>
    <scope>NUCLEOTIDE SEQUENCE [LARGE SCALE GENOMIC DNA]</scope>
    <source>
        <strain evidence="3 4">DSM 42083</strain>
    </source>
</reference>
<dbReference type="Pfam" id="PF20088">
    <property type="entry name" value="DUF6480"/>
    <property type="match status" value="1"/>
</dbReference>
<organism evidence="3 4">
    <name type="scientific">Streptantibioticus rubrisoli</name>
    <dbReference type="NCBI Taxonomy" id="1387313"/>
    <lineage>
        <taxon>Bacteria</taxon>
        <taxon>Bacillati</taxon>
        <taxon>Actinomycetota</taxon>
        <taxon>Actinomycetes</taxon>
        <taxon>Kitasatosporales</taxon>
        <taxon>Streptomycetaceae</taxon>
        <taxon>Streptantibioticus</taxon>
    </lineage>
</organism>
<proteinExistence type="predicted"/>
<accession>A0ABT1PEL2</accession>
<feature type="compositionally biased region" description="Basic and acidic residues" evidence="1">
    <location>
        <begin position="1"/>
        <end position="11"/>
    </location>
</feature>
<feature type="region of interest" description="Disordered" evidence="1">
    <location>
        <begin position="1"/>
        <end position="51"/>
    </location>
</feature>
<dbReference type="RefSeq" id="WP_255927050.1">
    <property type="nucleotide sequence ID" value="NZ_JANFNH010000008.1"/>
</dbReference>
<keyword evidence="4" id="KW-1185">Reference proteome</keyword>
<keyword evidence="2" id="KW-1133">Transmembrane helix</keyword>
<dbReference type="InterPro" id="IPR045512">
    <property type="entry name" value="DUF6480"/>
</dbReference>